<reference evidence="2 3" key="1">
    <citation type="journal article" date="2021" name="BMC Genomics">
        <title>Datura genome reveals duplications of psychoactive alkaloid biosynthetic genes and high mutation rate following tissue culture.</title>
        <authorList>
            <person name="Rajewski A."/>
            <person name="Carter-House D."/>
            <person name="Stajich J."/>
            <person name="Litt A."/>
        </authorList>
    </citation>
    <scope>NUCLEOTIDE SEQUENCE [LARGE SCALE GENOMIC DNA]</scope>
    <source>
        <strain evidence="2">AR-01</strain>
    </source>
</reference>
<feature type="non-terminal residue" evidence="2">
    <location>
        <position position="57"/>
    </location>
</feature>
<sequence>MGHNVSSGGNYTSIRPSGPQSSVTQYGPHGLILVLSDIILPLRAWPYRKQLSITQTS</sequence>
<keyword evidence="3" id="KW-1185">Reference proteome</keyword>
<protein>
    <submittedName>
        <fullName evidence="2">Uncharacterized protein</fullName>
    </submittedName>
</protein>
<evidence type="ECO:0000313" key="3">
    <source>
        <dbReference type="Proteomes" id="UP000823775"/>
    </source>
</evidence>
<organism evidence="2 3">
    <name type="scientific">Datura stramonium</name>
    <name type="common">Jimsonweed</name>
    <name type="synonym">Common thornapple</name>
    <dbReference type="NCBI Taxonomy" id="4076"/>
    <lineage>
        <taxon>Eukaryota</taxon>
        <taxon>Viridiplantae</taxon>
        <taxon>Streptophyta</taxon>
        <taxon>Embryophyta</taxon>
        <taxon>Tracheophyta</taxon>
        <taxon>Spermatophyta</taxon>
        <taxon>Magnoliopsida</taxon>
        <taxon>eudicotyledons</taxon>
        <taxon>Gunneridae</taxon>
        <taxon>Pentapetalae</taxon>
        <taxon>asterids</taxon>
        <taxon>lamiids</taxon>
        <taxon>Solanales</taxon>
        <taxon>Solanaceae</taxon>
        <taxon>Solanoideae</taxon>
        <taxon>Datureae</taxon>
        <taxon>Datura</taxon>
    </lineage>
</organism>
<proteinExistence type="predicted"/>
<evidence type="ECO:0000256" key="1">
    <source>
        <dbReference type="SAM" id="MobiDB-lite"/>
    </source>
</evidence>
<dbReference type="Proteomes" id="UP000823775">
    <property type="component" value="Unassembled WGS sequence"/>
</dbReference>
<gene>
    <name evidence="2" type="ORF">HAX54_019683</name>
</gene>
<name>A0ABS8UPS2_DATST</name>
<accession>A0ABS8UPS2</accession>
<feature type="region of interest" description="Disordered" evidence="1">
    <location>
        <begin position="1"/>
        <end position="24"/>
    </location>
</feature>
<comment type="caution">
    <text evidence="2">The sequence shown here is derived from an EMBL/GenBank/DDBJ whole genome shotgun (WGS) entry which is preliminary data.</text>
</comment>
<evidence type="ECO:0000313" key="2">
    <source>
        <dbReference type="EMBL" id="MCD9560864.1"/>
    </source>
</evidence>
<dbReference type="EMBL" id="JACEIK010002390">
    <property type="protein sequence ID" value="MCD9560864.1"/>
    <property type="molecule type" value="Genomic_DNA"/>
</dbReference>